<dbReference type="PROSITE" id="PS51642">
    <property type="entry name" value="HEMOPEXIN_2"/>
    <property type="match status" value="2"/>
</dbReference>
<dbReference type="InterPro" id="IPR036375">
    <property type="entry name" value="Hemopexin-like_dom_sf"/>
</dbReference>
<dbReference type="PANTHER" id="PTHR10201:SF287">
    <property type="entry name" value="MATRIX METALLOPEPTIDASE 25B-RELATED"/>
    <property type="match status" value="1"/>
</dbReference>
<protein>
    <recommendedName>
        <fullName evidence="4">Hemopexin</fullName>
    </recommendedName>
</protein>
<feature type="non-terminal residue" evidence="2">
    <location>
        <position position="133"/>
    </location>
</feature>
<dbReference type="Gene3D" id="2.110.10.10">
    <property type="entry name" value="Hemopexin-like domain"/>
    <property type="match status" value="1"/>
</dbReference>
<dbReference type="Pfam" id="PF00045">
    <property type="entry name" value="Hemopexin"/>
    <property type="match status" value="2"/>
</dbReference>
<dbReference type="AlphaFoldDB" id="A0ABD0Q2B9"/>
<evidence type="ECO:0000256" key="1">
    <source>
        <dbReference type="PROSITE-ProRule" id="PRU01011"/>
    </source>
</evidence>
<reference evidence="2 3" key="1">
    <citation type="submission" date="2024-05" db="EMBL/GenBank/DDBJ databases">
        <title>Genome sequencing and assembly of Indian major carp, Cirrhinus mrigala (Hamilton, 1822).</title>
        <authorList>
            <person name="Mohindra V."/>
            <person name="Chowdhury L.M."/>
            <person name="Lal K."/>
            <person name="Jena J.K."/>
        </authorList>
    </citation>
    <scope>NUCLEOTIDE SEQUENCE [LARGE SCALE GENOMIC DNA]</scope>
    <source>
        <strain evidence="2">CM1030</strain>
        <tissue evidence="2">Blood</tissue>
    </source>
</reference>
<feature type="repeat" description="Hemopexin" evidence="1">
    <location>
        <begin position="24"/>
        <end position="70"/>
    </location>
</feature>
<gene>
    <name evidence="2" type="ORF">M9458_025559</name>
</gene>
<name>A0ABD0Q2B9_CIRMR</name>
<dbReference type="SUPFAM" id="SSF50923">
    <property type="entry name" value="Hemopexin-like domain"/>
    <property type="match status" value="1"/>
</dbReference>
<sequence>RSGSLVSFHPALIKNFWIGLPPGTNKIDAVYERKTDSRIIFFIGSQYWVFKDTVAVSGYPRPLSDWGLVSQDGSKVTRVDAAFIWAHNGKTYIFSGGEFWSPDADYPRSTSLWKGVPSNPDDVITWGDGNAEK</sequence>
<organism evidence="2 3">
    <name type="scientific">Cirrhinus mrigala</name>
    <name type="common">Mrigala</name>
    <dbReference type="NCBI Taxonomy" id="683832"/>
    <lineage>
        <taxon>Eukaryota</taxon>
        <taxon>Metazoa</taxon>
        <taxon>Chordata</taxon>
        <taxon>Craniata</taxon>
        <taxon>Vertebrata</taxon>
        <taxon>Euteleostomi</taxon>
        <taxon>Actinopterygii</taxon>
        <taxon>Neopterygii</taxon>
        <taxon>Teleostei</taxon>
        <taxon>Ostariophysi</taxon>
        <taxon>Cypriniformes</taxon>
        <taxon>Cyprinidae</taxon>
        <taxon>Labeoninae</taxon>
        <taxon>Labeonini</taxon>
        <taxon>Cirrhinus</taxon>
    </lineage>
</organism>
<dbReference type="SMART" id="SM00120">
    <property type="entry name" value="HX"/>
    <property type="match status" value="2"/>
</dbReference>
<dbReference type="Proteomes" id="UP001529510">
    <property type="component" value="Unassembled WGS sequence"/>
</dbReference>
<keyword evidence="3" id="KW-1185">Reference proteome</keyword>
<dbReference type="PANTHER" id="PTHR10201">
    <property type="entry name" value="MATRIX METALLOPROTEINASE"/>
    <property type="match status" value="1"/>
</dbReference>
<feature type="non-terminal residue" evidence="2">
    <location>
        <position position="1"/>
    </location>
</feature>
<dbReference type="EMBL" id="JAMKFB020000012">
    <property type="protein sequence ID" value="KAL0180117.1"/>
    <property type="molecule type" value="Genomic_DNA"/>
</dbReference>
<dbReference type="InterPro" id="IPR018487">
    <property type="entry name" value="Hemopexin-like_repeat"/>
</dbReference>
<proteinExistence type="predicted"/>
<accession>A0ABD0Q2B9</accession>
<feature type="repeat" description="Hemopexin" evidence="1">
    <location>
        <begin position="76"/>
        <end position="117"/>
    </location>
</feature>
<evidence type="ECO:0008006" key="4">
    <source>
        <dbReference type="Google" id="ProtNLM"/>
    </source>
</evidence>
<comment type="caution">
    <text evidence="2">The sequence shown here is derived from an EMBL/GenBank/DDBJ whole genome shotgun (WGS) entry which is preliminary data.</text>
</comment>
<evidence type="ECO:0000313" key="2">
    <source>
        <dbReference type="EMBL" id="KAL0180117.1"/>
    </source>
</evidence>
<evidence type="ECO:0000313" key="3">
    <source>
        <dbReference type="Proteomes" id="UP001529510"/>
    </source>
</evidence>